<organism evidence="1 2">
    <name type="scientific">Metapseudomonas boanensis</name>
    <dbReference type="NCBI Taxonomy" id="2822138"/>
    <lineage>
        <taxon>Bacteria</taxon>
        <taxon>Pseudomonadati</taxon>
        <taxon>Pseudomonadota</taxon>
        <taxon>Gammaproteobacteria</taxon>
        <taxon>Pseudomonadales</taxon>
        <taxon>Pseudomonadaceae</taxon>
        <taxon>Metapseudomonas</taxon>
    </lineage>
</organism>
<protein>
    <recommendedName>
        <fullName evidence="3">DUF3108 domain-containing protein</fullName>
    </recommendedName>
</protein>
<reference evidence="1 2" key="1">
    <citation type="submission" date="2021-04" db="EMBL/GenBank/DDBJ databases">
        <title>Pseudomonas boanensis sp. nov., a bacterium isolated from river water used for household purposes in Boane District, Mozambique.</title>
        <authorList>
            <person name="Nicklasson M."/>
            <person name="Martin-Rodriguez A.J."/>
            <person name="Thorell K."/>
            <person name="Neves L."/>
            <person name="Mussagy A."/>
            <person name="Rydberg H.A."/>
            <person name="Hernroth B."/>
            <person name="Svensson-Stadler L."/>
            <person name="Sjoling A."/>
        </authorList>
    </citation>
    <scope>NUCLEOTIDE SEQUENCE [LARGE SCALE GENOMIC DNA]</scope>
    <source>
        <strain evidence="1 2">DB1</strain>
    </source>
</reference>
<sequence>MGEKGLLMRFWRIAAFLALVGLGAVIMAMRIQNAWNNRPLVVELVVPPAFAVPRGFDFGRYRLSWLGHGFSIHAQGQPAQVLWAVQGGFVGAGNGHRREREGYWQSRLVERRDLLCLEQSLESFERQGDRLILRGHLRCGNGMVSPYRVTFSDDHWQGVRLSVEVTDSRLNRLYLSWSRELGERFLEPAKVVSRADAADGRAVFAEPGEGGRDAGCLVSTLRTFCAASESFQWIDLVSQTDVRLEVRDRQLVAYLSGNAGGAMPLHQVPK</sequence>
<name>A0ABS5XDR1_9GAMM</name>
<gene>
    <name evidence="1" type="ORF">J7302_03560</name>
</gene>
<keyword evidence="2" id="KW-1185">Reference proteome</keyword>
<dbReference type="RefSeq" id="WP_215370350.1">
    <property type="nucleotide sequence ID" value="NZ_JAGTIS010000001.1"/>
</dbReference>
<evidence type="ECO:0000313" key="2">
    <source>
        <dbReference type="Proteomes" id="UP001519667"/>
    </source>
</evidence>
<dbReference type="EMBL" id="JAGTIS010000001">
    <property type="protein sequence ID" value="MBT8765215.1"/>
    <property type="molecule type" value="Genomic_DNA"/>
</dbReference>
<evidence type="ECO:0000313" key="1">
    <source>
        <dbReference type="EMBL" id="MBT8765215.1"/>
    </source>
</evidence>
<proteinExistence type="predicted"/>
<accession>A0ABS5XDR1</accession>
<evidence type="ECO:0008006" key="3">
    <source>
        <dbReference type="Google" id="ProtNLM"/>
    </source>
</evidence>
<dbReference type="Proteomes" id="UP001519667">
    <property type="component" value="Unassembled WGS sequence"/>
</dbReference>
<comment type="caution">
    <text evidence="1">The sequence shown here is derived from an EMBL/GenBank/DDBJ whole genome shotgun (WGS) entry which is preliminary data.</text>
</comment>